<dbReference type="Gene3D" id="3.30.360.10">
    <property type="entry name" value="Dihydrodipicolinate Reductase, domain 2"/>
    <property type="match status" value="1"/>
</dbReference>
<reference evidence="3 4" key="1">
    <citation type="submission" date="2020-04" db="EMBL/GenBank/DDBJ databases">
        <title>Flammeovirgaceae bacterium KN852 isolated from deep sea.</title>
        <authorList>
            <person name="Zhang D.-C."/>
        </authorList>
    </citation>
    <scope>NUCLEOTIDE SEQUENCE [LARGE SCALE GENOMIC DNA]</scope>
    <source>
        <strain evidence="3 4">KN852</strain>
    </source>
</reference>
<accession>A0A848IZZ1</accession>
<dbReference type="Proteomes" id="UP000559010">
    <property type="component" value="Unassembled WGS sequence"/>
</dbReference>
<protein>
    <submittedName>
        <fullName evidence="3">Gfo/Idh/MocA family oxidoreductase</fullName>
    </submittedName>
</protein>
<dbReference type="EMBL" id="JABBNU010000002">
    <property type="protein sequence ID" value="NMM47569.1"/>
    <property type="molecule type" value="Genomic_DNA"/>
</dbReference>
<evidence type="ECO:0000259" key="1">
    <source>
        <dbReference type="Pfam" id="PF01408"/>
    </source>
</evidence>
<feature type="domain" description="Gfo/Idh/MocA-like oxidoreductase N-terminal" evidence="1">
    <location>
        <begin position="39"/>
        <end position="158"/>
    </location>
</feature>
<dbReference type="SUPFAM" id="SSF51735">
    <property type="entry name" value="NAD(P)-binding Rossmann-fold domains"/>
    <property type="match status" value="1"/>
</dbReference>
<sequence length="402" mass="44780">MGLKSRRTFIRSGLLAGAGLLTGASYLYGRQLSFGNERVRIGIIGTGSRGKGLGILINQIDGLKVVACADVIPFRLEEGLRVCKNAKGYANYEELLDDKNVDAVIIATPFSMHDEMSIAALDAGKHVYCEKTMAKGINEIQEVISSVAQQSLVFQTGHQYHSSPLYQRARQIIKEGNLGEITAYKCQWNRNGDWRRPVPDPKWERLINWRMYKEYSGGLIAELMSHQIDFINWVTGSHPEKIVGFGGIDYWNDGRETYDNVNVMYEYPTGLDASFTCTTSNSYDDYQIKVLGSEGTMILGYTEGTVYREQKTSKEIGVVDGVSGATLKAWDSGEGVSVEAHAKDPTLDALKQFYDAIVHDKKVESNINTGALTAKCVQVSLDALYTEEIKYWKDYPELMVVP</sequence>
<dbReference type="InterPro" id="IPR036291">
    <property type="entry name" value="NAD(P)-bd_dom_sf"/>
</dbReference>
<dbReference type="InterPro" id="IPR000683">
    <property type="entry name" value="Gfo/Idh/MocA-like_OxRdtase_N"/>
</dbReference>
<keyword evidence="4" id="KW-1185">Reference proteome</keyword>
<dbReference type="InterPro" id="IPR055170">
    <property type="entry name" value="GFO_IDH_MocA-like_dom"/>
</dbReference>
<dbReference type="RefSeq" id="WP_169678189.1">
    <property type="nucleotide sequence ID" value="NZ_JABBNU010000002.1"/>
</dbReference>
<dbReference type="PANTHER" id="PTHR43818">
    <property type="entry name" value="BCDNA.GH03377"/>
    <property type="match status" value="1"/>
</dbReference>
<dbReference type="InterPro" id="IPR050463">
    <property type="entry name" value="Gfo/Idh/MocA_oxidrdct_glycsds"/>
</dbReference>
<name>A0A848IZZ1_9BACT</name>
<dbReference type="PANTHER" id="PTHR43818:SF12">
    <property type="entry name" value="NADH-DEPENDENT DEHYDROGENASE-RELATED"/>
    <property type="match status" value="1"/>
</dbReference>
<gene>
    <name evidence="3" type="ORF">HH304_04095</name>
</gene>
<organism evidence="3 4">
    <name type="scientific">Marinigracilibium pacificum</name>
    <dbReference type="NCBI Taxonomy" id="2729599"/>
    <lineage>
        <taxon>Bacteria</taxon>
        <taxon>Pseudomonadati</taxon>
        <taxon>Bacteroidota</taxon>
        <taxon>Cytophagia</taxon>
        <taxon>Cytophagales</taxon>
        <taxon>Flammeovirgaceae</taxon>
        <taxon>Marinigracilibium</taxon>
    </lineage>
</organism>
<feature type="domain" description="GFO/IDH/MocA-like oxidoreductase" evidence="2">
    <location>
        <begin position="166"/>
        <end position="297"/>
    </location>
</feature>
<comment type="caution">
    <text evidence="3">The sequence shown here is derived from an EMBL/GenBank/DDBJ whole genome shotgun (WGS) entry which is preliminary data.</text>
</comment>
<dbReference type="Pfam" id="PF01408">
    <property type="entry name" value="GFO_IDH_MocA"/>
    <property type="match status" value="1"/>
</dbReference>
<proteinExistence type="predicted"/>
<evidence type="ECO:0000313" key="3">
    <source>
        <dbReference type="EMBL" id="NMM47569.1"/>
    </source>
</evidence>
<dbReference type="SUPFAM" id="SSF55347">
    <property type="entry name" value="Glyceraldehyde-3-phosphate dehydrogenase-like, C-terminal domain"/>
    <property type="match status" value="1"/>
</dbReference>
<dbReference type="Pfam" id="PF22725">
    <property type="entry name" value="GFO_IDH_MocA_C3"/>
    <property type="match status" value="1"/>
</dbReference>
<evidence type="ECO:0000259" key="2">
    <source>
        <dbReference type="Pfam" id="PF22725"/>
    </source>
</evidence>
<dbReference type="GO" id="GO:0000166">
    <property type="term" value="F:nucleotide binding"/>
    <property type="evidence" value="ECO:0007669"/>
    <property type="project" value="InterPro"/>
</dbReference>
<dbReference type="AlphaFoldDB" id="A0A848IZZ1"/>
<dbReference type="Gene3D" id="3.40.50.720">
    <property type="entry name" value="NAD(P)-binding Rossmann-like Domain"/>
    <property type="match status" value="1"/>
</dbReference>
<evidence type="ECO:0000313" key="4">
    <source>
        <dbReference type="Proteomes" id="UP000559010"/>
    </source>
</evidence>